<accession>A0ABQ3LU80</accession>
<reference evidence="7" key="1">
    <citation type="journal article" date="2019" name="Int. J. Syst. Evol. Microbiol.">
        <title>The Global Catalogue of Microorganisms (GCM) 10K type strain sequencing project: providing services to taxonomists for standard genome sequencing and annotation.</title>
        <authorList>
            <consortium name="The Broad Institute Genomics Platform"/>
            <consortium name="The Broad Institute Genome Sequencing Center for Infectious Disease"/>
            <person name="Wu L."/>
            <person name="Ma J."/>
        </authorList>
    </citation>
    <scope>NUCLEOTIDE SEQUENCE [LARGE SCALE GENOMIC DNA]</scope>
    <source>
        <strain evidence="7">CGMCC 1.8957</strain>
    </source>
</reference>
<evidence type="ECO:0000256" key="3">
    <source>
        <dbReference type="ARBA" id="ARBA00023237"/>
    </source>
</evidence>
<dbReference type="Pfam" id="PF08479">
    <property type="entry name" value="POTRA_2"/>
    <property type="match status" value="1"/>
</dbReference>
<dbReference type="InterPro" id="IPR005565">
    <property type="entry name" value="Hemolysn_activator_HlyB_C"/>
</dbReference>
<keyword evidence="7" id="KW-1185">Reference proteome</keyword>
<evidence type="ECO:0000259" key="4">
    <source>
        <dbReference type="Pfam" id="PF03865"/>
    </source>
</evidence>
<dbReference type="EMBL" id="BNAQ01000013">
    <property type="protein sequence ID" value="GHH26241.1"/>
    <property type="molecule type" value="Genomic_DNA"/>
</dbReference>
<dbReference type="Gene3D" id="2.40.160.50">
    <property type="entry name" value="membrane protein fhac: a member of the omp85/tpsb transporter family"/>
    <property type="match status" value="1"/>
</dbReference>
<evidence type="ECO:0008006" key="8">
    <source>
        <dbReference type="Google" id="ProtNLM"/>
    </source>
</evidence>
<feature type="domain" description="Polypeptide-transport-associated ShlB-type" evidence="5">
    <location>
        <begin position="67"/>
        <end position="135"/>
    </location>
</feature>
<sequence>MLAGGAAALSPWGAAQAQTQLNRADPSILERVVPQAVEAPPTADPVVSIAPKVARSEAQTETRLANAIIVEGGGEIARSRFSETLVGYIGRDLTGADLKALSHGVADVARQAGYPFASAWIEPQTLENGVLRVRLDAGSLAAVRVIGHANARADHILTTALVTGRAVRREQLERAILLVGDIPGVSVKESKFVRQDGFGILLVTIAEDRLSAYAQIDNRGSNEVGPLRSTIIANARGLFRSGDEASFVVAQTPINPSEFLFVRGRYSAPIDANGAILSASASYGRAKPGGSLTPLDVTGESYDASVFYSKPILRTRAKSLWGTIEVRGLRSNQSLLGFPLRNDRIATLTGSLNGTARAGSGIVRGEVHLIDGLPLPGVTQEGAPRSSRGDGDARFVILGYAAEWTAPLTGRVSVALASEGQVASRPLLATMEIGVGGPIFGRGYDYAERTGDNGILGSGEIRFDLGRAVPRLIDRLQLYSSVDGGYVANLRGGGGGGALLSTSAGVRAGRGKLGAMIEVALPLNADRFDTGKRNPRFSFRLSRLI</sequence>
<evidence type="ECO:0000313" key="7">
    <source>
        <dbReference type="Proteomes" id="UP000652430"/>
    </source>
</evidence>
<evidence type="ECO:0000256" key="2">
    <source>
        <dbReference type="ARBA" id="ARBA00022692"/>
    </source>
</evidence>
<keyword evidence="1" id="KW-1134">Transmembrane beta strand</keyword>
<feature type="domain" description="Haemolysin activator HlyB C-terminal" evidence="4">
    <location>
        <begin position="206"/>
        <end position="507"/>
    </location>
</feature>
<dbReference type="InterPro" id="IPR051544">
    <property type="entry name" value="TPS_OM_transporter"/>
</dbReference>
<dbReference type="InterPro" id="IPR013686">
    <property type="entry name" value="Polypept-transport_assoc_ShlB"/>
</dbReference>
<comment type="caution">
    <text evidence="6">The sequence shown here is derived from an EMBL/GenBank/DDBJ whole genome shotgun (WGS) entry which is preliminary data.</text>
</comment>
<gene>
    <name evidence="6" type="ORF">GCM10008023_40570</name>
</gene>
<keyword evidence="2" id="KW-0812">Transmembrane</keyword>
<keyword evidence="1" id="KW-0472">Membrane</keyword>
<dbReference type="Pfam" id="PF03865">
    <property type="entry name" value="ShlB"/>
    <property type="match status" value="1"/>
</dbReference>
<dbReference type="PANTHER" id="PTHR34597:SF6">
    <property type="entry name" value="BLR6126 PROTEIN"/>
    <property type="match status" value="1"/>
</dbReference>
<evidence type="ECO:0000259" key="5">
    <source>
        <dbReference type="Pfam" id="PF08479"/>
    </source>
</evidence>
<dbReference type="Gene3D" id="3.10.20.310">
    <property type="entry name" value="membrane protein fhac"/>
    <property type="match status" value="1"/>
</dbReference>
<evidence type="ECO:0000313" key="6">
    <source>
        <dbReference type="EMBL" id="GHH26241.1"/>
    </source>
</evidence>
<proteinExistence type="predicted"/>
<keyword evidence="3" id="KW-0998">Cell outer membrane</keyword>
<dbReference type="Proteomes" id="UP000652430">
    <property type="component" value="Unassembled WGS sequence"/>
</dbReference>
<dbReference type="PANTHER" id="PTHR34597">
    <property type="entry name" value="SLR1661 PROTEIN"/>
    <property type="match status" value="1"/>
</dbReference>
<organism evidence="6 7">
    <name type="scientific">Sphingomonas glacialis</name>
    <dbReference type="NCBI Taxonomy" id="658225"/>
    <lineage>
        <taxon>Bacteria</taxon>
        <taxon>Pseudomonadati</taxon>
        <taxon>Pseudomonadota</taxon>
        <taxon>Alphaproteobacteria</taxon>
        <taxon>Sphingomonadales</taxon>
        <taxon>Sphingomonadaceae</taxon>
        <taxon>Sphingomonas</taxon>
    </lineage>
</organism>
<protein>
    <recommendedName>
        <fullName evidence="8">ShlB/FhaC/HecB family hemolysin secretion/activation protein</fullName>
    </recommendedName>
</protein>
<name>A0ABQ3LU80_9SPHN</name>
<evidence type="ECO:0000256" key="1">
    <source>
        <dbReference type="ARBA" id="ARBA00022452"/>
    </source>
</evidence>